<keyword evidence="10 11" id="KW-0342">GTP-binding</keyword>
<dbReference type="PROSITE" id="PS51709">
    <property type="entry name" value="G_TRME"/>
    <property type="match status" value="1"/>
</dbReference>
<accession>A0A835W017</accession>
<comment type="subcellular location">
    <subcellularLocation>
        <location evidence="1">Plastid</location>
        <location evidence="1">Chloroplast</location>
    </subcellularLocation>
</comment>
<keyword evidence="7" id="KW-0378">Hydrolase</keyword>
<evidence type="ECO:0000256" key="4">
    <source>
        <dbReference type="ARBA" id="ARBA00022694"/>
    </source>
</evidence>
<dbReference type="InterPro" id="IPR005225">
    <property type="entry name" value="Small_GTP-bd"/>
</dbReference>
<dbReference type="Pfam" id="PF12631">
    <property type="entry name" value="MnmE_helical"/>
    <property type="match status" value="1"/>
</dbReference>
<dbReference type="AlphaFoldDB" id="A0A835W017"/>
<dbReference type="GO" id="GO:0009507">
    <property type="term" value="C:chloroplast"/>
    <property type="evidence" value="ECO:0007669"/>
    <property type="project" value="UniProtKB-SubCell"/>
</dbReference>
<keyword evidence="5" id="KW-0479">Metal-binding</keyword>
<comment type="similarity">
    <text evidence="2 11">Belongs to the TRAFAC class TrmE-Era-EngA-EngB-Septin-like GTPase superfamily. TrmE GTPase family.</text>
</comment>
<dbReference type="Pfam" id="PF01926">
    <property type="entry name" value="MMR_HSR1"/>
    <property type="match status" value="1"/>
</dbReference>
<dbReference type="Gene3D" id="3.40.50.300">
    <property type="entry name" value="P-loop containing nucleotide triphosphate hydrolases"/>
    <property type="match status" value="1"/>
</dbReference>
<protein>
    <recommendedName>
        <fullName evidence="13">TrmE-type G domain-containing protein</fullName>
    </recommendedName>
</protein>
<evidence type="ECO:0000313" key="14">
    <source>
        <dbReference type="EMBL" id="KAG2434245.1"/>
    </source>
</evidence>
<dbReference type="InterPro" id="IPR027417">
    <property type="entry name" value="P-loop_NTPase"/>
</dbReference>
<evidence type="ECO:0000256" key="8">
    <source>
        <dbReference type="ARBA" id="ARBA00022842"/>
    </source>
</evidence>
<dbReference type="GO" id="GO:0005829">
    <property type="term" value="C:cytosol"/>
    <property type="evidence" value="ECO:0007669"/>
    <property type="project" value="TreeGrafter"/>
</dbReference>
<dbReference type="GO" id="GO:0003924">
    <property type="term" value="F:GTPase activity"/>
    <property type="evidence" value="ECO:0007669"/>
    <property type="project" value="InterPro"/>
</dbReference>
<dbReference type="HAMAP" id="MF_00379">
    <property type="entry name" value="GTPase_MnmE"/>
    <property type="match status" value="1"/>
</dbReference>
<keyword evidence="6 11" id="KW-0547">Nucleotide-binding</keyword>
<evidence type="ECO:0000256" key="2">
    <source>
        <dbReference type="ARBA" id="ARBA00011043"/>
    </source>
</evidence>
<gene>
    <name evidence="14" type="ORF">HXX76_007970</name>
</gene>
<evidence type="ECO:0000256" key="6">
    <source>
        <dbReference type="ARBA" id="ARBA00022741"/>
    </source>
</evidence>
<evidence type="ECO:0000256" key="5">
    <source>
        <dbReference type="ARBA" id="ARBA00022723"/>
    </source>
</evidence>
<dbReference type="GO" id="GO:0046872">
    <property type="term" value="F:metal ion binding"/>
    <property type="evidence" value="ECO:0007669"/>
    <property type="project" value="UniProtKB-KW"/>
</dbReference>
<evidence type="ECO:0000256" key="12">
    <source>
        <dbReference type="SAM" id="MobiDB-lite"/>
    </source>
</evidence>
<evidence type="ECO:0000256" key="1">
    <source>
        <dbReference type="ARBA" id="ARBA00004229"/>
    </source>
</evidence>
<dbReference type="InterPro" id="IPR006073">
    <property type="entry name" value="GTP-bd"/>
</dbReference>
<dbReference type="CDD" id="cd14858">
    <property type="entry name" value="TrmE_N"/>
    <property type="match status" value="1"/>
</dbReference>
<feature type="compositionally biased region" description="Gly residues" evidence="12">
    <location>
        <begin position="157"/>
        <end position="171"/>
    </location>
</feature>
<dbReference type="InterPro" id="IPR027266">
    <property type="entry name" value="TrmE/GcvT-like"/>
</dbReference>
<dbReference type="GO" id="GO:0002098">
    <property type="term" value="P:tRNA wobble uridine modification"/>
    <property type="evidence" value="ECO:0007669"/>
    <property type="project" value="TreeGrafter"/>
</dbReference>
<dbReference type="GO" id="GO:0005525">
    <property type="term" value="F:GTP binding"/>
    <property type="evidence" value="ECO:0007669"/>
    <property type="project" value="UniProtKB-KW"/>
</dbReference>
<dbReference type="SUPFAM" id="SSF116878">
    <property type="entry name" value="TrmE connector domain"/>
    <property type="match status" value="1"/>
</dbReference>
<dbReference type="InterPro" id="IPR031168">
    <property type="entry name" value="G_TrmE"/>
</dbReference>
<dbReference type="EMBL" id="JAEHOC010000017">
    <property type="protein sequence ID" value="KAG2434245.1"/>
    <property type="molecule type" value="Genomic_DNA"/>
</dbReference>
<keyword evidence="9" id="KW-0630">Potassium</keyword>
<dbReference type="Proteomes" id="UP000650467">
    <property type="component" value="Unassembled WGS sequence"/>
</dbReference>
<organism evidence="14 15">
    <name type="scientific">Chlamydomonas incerta</name>
    <dbReference type="NCBI Taxonomy" id="51695"/>
    <lineage>
        <taxon>Eukaryota</taxon>
        <taxon>Viridiplantae</taxon>
        <taxon>Chlorophyta</taxon>
        <taxon>core chlorophytes</taxon>
        <taxon>Chlorophyceae</taxon>
        <taxon>CS clade</taxon>
        <taxon>Chlamydomonadales</taxon>
        <taxon>Chlamydomonadaceae</taxon>
        <taxon>Chlamydomonas</taxon>
    </lineage>
</organism>
<evidence type="ECO:0000256" key="11">
    <source>
        <dbReference type="RuleBase" id="RU003313"/>
    </source>
</evidence>
<dbReference type="InterPro" id="IPR025867">
    <property type="entry name" value="MnmE_helical"/>
</dbReference>
<feature type="region of interest" description="Disordered" evidence="12">
    <location>
        <begin position="1"/>
        <end position="50"/>
    </location>
</feature>
<feature type="region of interest" description="Disordered" evidence="12">
    <location>
        <begin position="133"/>
        <end position="180"/>
    </location>
</feature>
<evidence type="ECO:0000256" key="7">
    <source>
        <dbReference type="ARBA" id="ARBA00022801"/>
    </source>
</evidence>
<keyword evidence="15" id="KW-1185">Reference proteome</keyword>
<dbReference type="InterPro" id="IPR018948">
    <property type="entry name" value="GTP-bd_TrmE_N"/>
</dbReference>
<evidence type="ECO:0000256" key="10">
    <source>
        <dbReference type="ARBA" id="ARBA00023134"/>
    </source>
</evidence>
<evidence type="ECO:0000259" key="13">
    <source>
        <dbReference type="PROSITE" id="PS51709"/>
    </source>
</evidence>
<keyword evidence="4 11" id="KW-0819">tRNA processing</keyword>
<dbReference type="CDD" id="cd04164">
    <property type="entry name" value="trmE"/>
    <property type="match status" value="1"/>
</dbReference>
<dbReference type="Gene3D" id="1.20.120.430">
    <property type="entry name" value="tRNA modification GTPase MnmE domain 2"/>
    <property type="match status" value="1"/>
</dbReference>
<feature type="domain" description="TrmE-type G" evidence="13">
    <location>
        <begin position="406"/>
        <end position="591"/>
    </location>
</feature>
<dbReference type="InterPro" id="IPR027368">
    <property type="entry name" value="MnmE_dom2"/>
</dbReference>
<dbReference type="Gene3D" id="3.30.1360.120">
    <property type="entry name" value="Probable tRNA modification gtpase trme, domain 1"/>
    <property type="match status" value="1"/>
</dbReference>
<dbReference type="PANTHER" id="PTHR42714">
    <property type="entry name" value="TRNA MODIFICATION GTPASE GTPBP3"/>
    <property type="match status" value="1"/>
</dbReference>
<keyword evidence="3" id="KW-0963">Cytoplasm</keyword>
<sequence>MAPRAALRSTGATHTSACTPAGCGPLPPPPARAAAPAAAPSRARAPASASRSRGAACSAVLLGQLTASLAAQPRAAPSCSHHRPCASASAAAAEAGSCGASTSSTAPSRPLGRWAAGGRRHLATALAASAATSASFSAPGRPGGAANSDDEDSPNWGPGGSGSGSGSGSDGEGGRSASSSVLLTTKDEDTISSIITGLSAGSVSIIRLSGTEAVPIALKAFRPGGRYRLGWAPASHRVYYGTAVDGDEAVLDEVLLLVMLSPRSYTAEDVVEFHCHGGGVCAARVQRALIEAGARPAKPGEFTLRAFLNGRLDLAQAESVSELVGARTAAAADSALAGLRGGVGGAVSDMRRQCLELLAELEARLDFDEDLPLIDVPALKAQIEAIQAGIEQALRTARAGSLLRRGLQVAIVGRPNVGKSSLLNAWTNSERAIVTEIAGTTRDVLEAQLSVGGVPVTLLDTAGIRDSTDVVERIGVERSQAAAAAADVVIMVVDGAEGWTDADSEIYRSLWGDGPGSSGCRVRGPALLVANKDDLRAAGPAGSGATASTDEQAPLPLPVLARETFSATVRTSASRRKGLESLDTALLALAGAPQLADSGGVSWAVNERQAEALVRSHEALMRLSESVGADLPLDFWTIDLRAALLALGEVSGDEVAEEVLDNVFSRFCIGK</sequence>
<proteinExistence type="inferred from homology"/>
<reference evidence="14" key="1">
    <citation type="journal article" date="2020" name="bioRxiv">
        <title>Comparative genomics of Chlamydomonas.</title>
        <authorList>
            <person name="Craig R.J."/>
            <person name="Hasan A.R."/>
            <person name="Ness R.W."/>
            <person name="Keightley P.D."/>
        </authorList>
    </citation>
    <scope>NUCLEOTIDE SEQUENCE</scope>
    <source>
        <strain evidence="14">SAG 7.73</strain>
    </source>
</reference>
<dbReference type="OrthoDB" id="188276at2759"/>
<evidence type="ECO:0000256" key="3">
    <source>
        <dbReference type="ARBA" id="ARBA00022490"/>
    </source>
</evidence>
<dbReference type="FunFam" id="3.30.1360.120:FF:000003">
    <property type="entry name" value="tRNA modification GTPase MnmE"/>
    <property type="match status" value="1"/>
</dbReference>
<dbReference type="InterPro" id="IPR004520">
    <property type="entry name" value="GTPase_MnmE"/>
</dbReference>
<dbReference type="GO" id="GO:0030488">
    <property type="term" value="P:tRNA methylation"/>
    <property type="evidence" value="ECO:0007669"/>
    <property type="project" value="TreeGrafter"/>
</dbReference>
<dbReference type="SUPFAM" id="SSF52540">
    <property type="entry name" value="P-loop containing nucleoside triphosphate hydrolases"/>
    <property type="match status" value="1"/>
</dbReference>
<comment type="caution">
    <text evidence="14">The sequence shown here is derived from an EMBL/GenBank/DDBJ whole genome shotgun (WGS) entry which is preliminary data.</text>
</comment>
<dbReference type="NCBIfam" id="TIGR00450">
    <property type="entry name" value="mnmE_trmE_thdF"/>
    <property type="match status" value="1"/>
</dbReference>
<feature type="compositionally biased region" description="Low complexity" evidence="12">
    <location>
        <begin position="32"/>
        <end position="50"/>
    </location>
</feature>
<dbReference type="Pfam" id="PF10396">
    <property type="entry name" value="TrmE_N"/>
    <property type="match status" value="1"/>
</dbReference>
<dbReference type="FunFam" id="3.40.50.300:FF:000494">
    <property type="entry name" value="tRNA modification GTPase MnmE"/>
    <property type="match status" value="1"/>
</dbReference>
<evidence type="ECO:0000256" key="9">
    <source>
        <dbReference type="ARBA" id="ARBA00022958"/>
    </source>
</evidence>
<evidence type="ECO:0000313" key="15">
    <source>
        <dbReference type="Proteomes" id="UP000650467"/>
    </source>
</evidence>
<keyword evidence="8" id="KW-0460">Magnesium</keyword>
<dbReference type="NCBIfam" id="TIGR00231">
    <property type="entry name" value="small_GTP"/>
    <property type="match status" value="1"/>
</dbReference>
<name>A0A835W017_CHLIN</name>
<dbReference type="PANTHER" id="PTHR42714:SF2">
    <property type="entry name" value="TRNA MODIFICATION GTPASE GTPBP3, MITOCHONDRIAL"/>
    <property type="match status" value="1"/>
</dbReference>
<dbReference type="GO" id="GO:0042802">
    <property type="term" value="F:identical protein binding"/>
    <property type="evidence" value="ECO:0007669"/>
    <property type="project" value="UniProtKB-ARBA"/>
</dbReference>